<keyword evidence="3" id="KW-1185">Reference proteome</keyword>
<reference evidence="2 3" key="1">
    <citation type="submission" date="2014-02" db="EMBL/GenBank/DDBJ databases">
        <title>Draft genome sequence of Lysinibacillus boronitolerans NBRC 103108.</title>
        <authorList>
            <person name="Zhang F."/>
            <person name="Wang G."/>
            <person name="Zhang L."/>
        </authorList>
    </citation>
    <scope>NUCLEOTIDE SEQUENCE [LARGE SCALE GENOMIC DNA]</scope>
    <source>
        <strain evidence="2 3">NBRC 103108</strain>
    </source>
</reference>
<organism evidence="2 3">
    <name type="scientific">Lysinibacillus boronitolerans JCM 21713 = 10a = NBRC 103108</name>
    <dbReference type="NCBI Taxonomy" id="1294264"/>
    <lineage>
        <taxon>Bacteria</taxon>
        <taxon>Bacillati</taxon>
        <taxon>Bacillota</taxon>
        <taxon>Bacilli</taxon>
        <taxon>Bacillales</taxon>
        <taxon>Bacillaceae</taxon>
        <taxon>Lysinibacillus</taxon>
    </lineage>
</organism>
<evidence type="ECO:0008006" key="4">
    <source>
        <dbReference type="Google" id="ProtNLM"/>
    </source>
</evidence>
<sequence length="95" mass="10882">MQVINKKGLLWISILVTLLSIFFVSYGTNKFGAPFHFISYIGDIELSSAFALFTKNGITQIQFNILYFFINVTIIYFILLYGRKIISSLKLSKQS</sequence>
<dbReference type="EMBL" id="JPVR01000081">
    <property type="protein sequence ID" value="KGR80716.1"/>
    <property type="molecule type" value="Genomic_DNA"/>
</dbReference>
<accession>A0ABR4XT61</accession>
<dbReference type="Proteomes" id="UP000030487">
    <property type="component" value="Unassembled WGS sequence"/>
</dbReference>
<feature type="transmembrane region" description="Helical" evidence="1">
    <location>
        <begin position="9"/>
        <end position="27"/>
    </location>
</feature>
<keyword evidence="1" id="KW-1133">Transmembrane helix</keyword>
<gene>
    <name evidence="2" type="ORF">CD31_21600</name>
</gene>
<proteinExistence type="predicted"/>
<keyword evidence="1" id="KW-0812">Transmembrane</keyword>
<name>A0ABR4XT61_9BACI</name>
<protein>
    <recommendedName>
        <fullName evidence="4">DUF4306 domain-containing protein</fullName>
    </recommendedName>
</protein>
<comment type="caution">
    <text evidence="2">The sequence shown here is derived from an EMBL/GenBank/DDBJ whole genome shotgun (WGS) entry which is preliminary data.</text>
</comment>
<evidence type="ECO:0000313" key="3">
    <source>
        <dbReference type="Proteomes" id="UP000030487"/>
    </source>
</evidence>
<keyword evidence="1" id="KW-0472">Membrane</keyword>
<evidence type="ECO:0000256" key="1">
    <source>
        <dbReference type="SAM" id="Phobius"/>
    </source>
</evidence>
<feature type="transmembrane region" description="Helical" evidence="1">
    <location>
        <begin position="65"/>
        <end position="82"/>
    </location>
</feature>
<evidence type="ECO:0000313" key="2">
    <source>
        <dbReference type="EMBL" id="KGR80716.1"/>
    </source>
</evidence>